<dbReference type="Proteomes" id="UP000054721">
    <property type="component" value="Unassembled WGS sequence"/>
</dbReference>
<name>A0A0V1KIG9_9BILA</name>
<evidence type="ECO:0000313" key="2">
    <source>
        <dbReference type="Proteomes" id="UP000054721"/>
    </source>
</evidence>
<keyword evidence="2" id="KW-1185">Reference proteome</keyword>
<accession>A0A0V1KIG9</accession>
<sequence>MPCVQCCNPNHKDAPLSLSVESLWGAAWQESWT</sequence>
<protein>
    <submittedName>
        <fullName evidence="1">Uncharacterized protein</fullName>
    </submittedName>
</protein>
<organism evidence="1 2">
    <name type="scientific">Trichinella nativa</name>
    <dbReference type="NCBI Taxonomy" id="6335"/>
    <lineage>
        <taxon>Eukaryota</taxon>
        <taxon>Metazoa</taxon>
        <taxon>Ecdysozoa</taxon>
        <taxon>Nematoda</taxon>
        <taxon>Enoplea</taxon>
        <taxon>Dorylaimia</taxon>
        <taxon>Trichinellida</taxon>
        <taxon>Trichinellidae</taxon>
        <taxon>Trichinella</taxon>
    </lineage>
</organism>
<dbReference type="AlphaFoldDB" id="A0A0V1KIG9"/>
<gene>
    <name evidence="1" type="ORF">T02_10840</name>
</gene>
<evidence type="ECO:0000313" key="1">
    <source>
        <dbReference type="EMBL" id="KRZ47032.1"/>
    </source>
</evidence>
<comment type="caution">
    <text evidence="1">The sequence shown here is derived from an EMBL/GenBank/DDBJ whole genome shotgun (WGS) entry which is preliminary data.</text>
</comment>
<reference evidence="1 2" key="1">
    <citation type="submission" date="2015-05" db="EMBL/GenBank/DDBJ databases">
        <title>Evolution of Trichinella species and genotypes.</title>
        <authorList>
            <person name="Korhonen P.K."/>
            <person name="Edoardo P."/>
            <person name="Giuseppe L.R."/>
            <person name="Gasser R.B."/>
        </authorList>
    </citation>
    <scope>NUCLEOTIDE SEQUENCE [LARGE SCALE GENOMIC DNA]</scope>
    <source>
        <strain evidence="1">ISS10</strain>
    </source>
</reference>
<dbReference type="EMBL" id="JYDW01001544">
    <property type="protein sequence ID" value="KRZ47032.1"/>
    <property type="molecule type" value="Genomic_DNA"/>
</dbReference>
<proteinExistence type="predicted"/>